<proteinExistence type="predicted"/>
<dbReference type="Proteomes" id="UP000054359">
    <property type="component" value="Unassembled WGS sequence"/>
</dbReference>
<keyword evidence="2" id="KW-1185">Reference proteome</keyword>
<reference evidence="1 2" key="1">
    <citation type="submission" date="2013-11" db="EMBL/GenBank/DDBJ databases">
        <title>Genome sequencing of Stegodyphus mimosarum.</title>
        <authorList>
            <person name="Bechsgaard J."/>
        </authorList>
    </citation>
    <scope>NUCLEOTIDE SEQUENCE [LARGE SCALE GENOMIC DNA]</scope>
</reference>
<sequence length="547" mass="61819">MDKILTAIKILPGDSEIVYNALLLIKNLRKKERSCYGIILKHVLCKESIESISEPVVYLKIIMLFRRLKIFFKSEVAKVAIMTIAEKIKPPSNVINLLSIFNIGTSKISLQNITKCLLGEKFPNSFHKELLQNILNNNFCADIKKKIEHPTVKDISYSLVNNSEDFHDEASKCKVSKAKSKGTQTDEAFMEIDQHTASPDIKDKDFMDYSNILMLNDSKDCKNREKRKLESASESLKRKCFNKLNDSIDADNLVNPNNCNILCNTKGIKKCSLNTKRRQKKKTKLLTISKANSVCDVEYSSNNKSLGNSDILYQKENNNTNNDPGQMQIRNNAENINKEFLNDLPGSKAISNNSGYSDIEIKDSEHQLKEKYTFDASASENKPAELQVHISESEKLTEMANLLSIESYSKNNPNTFTQKQSNLSFPSVKCSMWKRNVFSQFSNIPVLAPSTDMCNENCEYCASLSSYAVPYSTKEIQNDFSEFSDMPVLSPAIEKNSGKCENCDNASNHANQIVPYSPNNLVQENSYHCNCGNLQHKSKNFLLEGQN</sequence>
<gene>
    <name evidence="1" type="ORF">X975_16173</name>
</gene>
<accession>A0A087TPN5</accession>
<dbReference type="EMBL" id="KK116211">
    <property type="protein sequence ID" value="KFM67074.1"/>
    <property type="molecule type" value="Genomic_DNA"/>
</dbReference>
<evidence type="ECO:0000313" key="2">
    <source>
        <dbReference type="Proteomes" id="UP000054359"/>
    </source>
</evidence>
<evidence type="ECO:0000313" key="1">
    <source>
        <dbReference type="EMBL" id="KFM67074.1"/>
    </source>
</evidence>
<organism evidence="1 2">
    <name type="scientific">Stegodyphus mimosarum</name>
    <name type="common">African social velvet spider</name>
    <dbReference type="NCBI Taxonomy" id="407821"/>
    <lineage>
        <taxon>Eukaryota</taxon>
        <taxon>Metazoa</taxon>
        <taxon>Ecdysozoa</taxon>
        <taxon>Arthropoda</taxon>
        <taxon>Chelicerata</taxon>
        <taxon>Arachnida</taxon>
        <taxon>Araneae</taxon>
        <taxon>Araneomorphae</taxon>
        <taxon>Entelegynae</taxon>
        <taxon>Eresoidea</taxon>
        <taxon>Eresidae</taxon>
        <taxon>Stegodyphus</taxon>
    </lineage>
</organism>
<protein>
    <submittedName>
        <fullName evidence="1">Uncharacterized protein</fullName>
    </submittedName>
</protein>
<dbReference type="OrthoDB" id="6437918at2759"/>
<name>A0A087TPN5_STEMI</name>
<dbReference type="AlphaFoldDB" id="A0A087TPN5"/>
<feature type="non-terminal residue" evidence="1">
    <location>
        <position position="547"/>
    </location>
</feature>